<feature type="coiled-coil region" evidence="7">
    <location>
        <begin position="689"/>
        <end position="716"/>
    </location>
</feature>
<accession>A0A1A9B4Y2</accession>
<evidence type="ECO:0000313" key="9">
    <source>
        <dbReference type="EMBL" id="SBT63967.1"/>
    </source>
</evidence>
<dbReference type="SUPFAM" id="SSF53335">
    <property type="entry name" value="S-adenosyl-L-methionine-dependent methyltransferases"/>
    <property type="match status" value="1"/>
</dbReference>
<name>A0A1A9B4Y2_9ACTN</name>
<evidence type="ECO:0000256" key="2">
    <source>
        <dbReference type="ARBA" id="ARBA00022603"/>
    </source>
</evidence>
<evidence type="ECO:0000256" key="5">
    <source>
        <dbReference type="ARBA" id="ARBA00022747"/>
    </source>
</evidence>
<dbReference type="GO" id="GO:0009007">
    <property type="term" value="F:site-specific DNA-methyltransferase (adenine-specific) activity"/>
    <property type="evidence" value="ECO:0007669"/>
    <property type="project" value="UniProtKB-EC"/>
</dbReference>
<reference evidence="10" key="1">
    <citation type="submission" date="2016-06" db="EMBL/GenBank/DDBJ databases">
        <authorList>
            <person name="Varghese N."/>
            <person name="Submissions Spin"/>
        </authorList>
    </citation>
    <scope>NUCLEOTIDE SEQUENCE [LARGE SCALE GENOMIC DNA]</scope>
    <source>
        <strain evidence="10">DSM 45794</strain>
    </source>
</reference>
<dbReference type="GO" id="GO:0032259">
    <property type="term" value="P:methylation"/>
    <property type="evidence" value="ECO:0007669"/>
    <property type="project" value="UniProtKB-KW"/>
</dbReference>
<dbReference type="InterPro" id="IPR051537">
    <property type="entry name" value="DNA_Adenine_Mtase"/>
</dbReference>
<dbReference type="GO" id="GO:0003677">
    <property type="term" value="F:DNA binding"/>
    <property type="evidence" value="ECO:0007669"/>
    <property type="project" value="InterPro"/>
</dbReference>
<dbReference type="EMBL" id="FLRH01000003">
    <property type="protein sequence ID" value="SBT63967.1"/>
    <property type="molecule type" value="Genomic_DNA"/>
</dbReference>
<dbReference type="Gene3D" id="3.40.50.150">
    <property type="entry name" value="Vaccinia Virus protein VP39"/>
    <property type="match status" value="1"/>
</dbReference>
<dbReference type="OrthoDB" id="9784823at2"/>
<dbReference type="InterPro" id="IPR003356">
    <property type="entry name" value="DNA_methylase_A-5"/>
</dbReference>
<dbReference type="GO" id="GO:0009307">
    <property type="term" value="P:DNA restriction-modification system"/>
    <property type="evidence" value="ECO:0007669"/>
    <property type="project" value="UniProtKB-KW"/>
</dbReference>
<keyword evidence="10" id="KW-1185">Reference proteome</keyword>
<dbReference type="GO" id="GO:0008170">
    <property type="term" value="F:N-methyltransferase activity"/>
    <property type="evidence" value="ECO:0007669"/>
    <property type="project" value="InterPro"/>
</dbReference>
<dbReference type="STRING" id="946078.GA0070622_0935"/>
<dbReference type="PROSITE" id="PS00092">
    <property type="entry name" value="N6_MTASE"/>
    <property type="match status" value="1"/>
</dbReference>
<feature type="domain" description="DNA methylase adenine-specific" evidence="8">
    <location>
        <begin position="326"/>
        <end position="586"/>
    </location>
</feature>
<evidence type="ECO:0000313" key="10">
    <source>
        <dbReference type="Proteomes" id="UP000199558"/>
    </source>
</evidence>
<evidence type="ECO:0000256" key="1">
    <source>
        <dbReference type="ARBA" id="ARBA00011900"/>
    </source>
</evidence>
<dbReference type="PANTHER" id="PTHR42933">
    <property type="entry name" value="SLR6095 PROTEIN"/>
    <property type="match status" value="1"/>
</dbReference>
<evidence type="ECO:0000256" key="6">
    <source>
        <dbReference type="ARBA" id="ARBA00047942"/>
    </source>
</evidence>
<proteinExistence type="predicted"/>
<keyword evidence="5" id="KW-0680">Restriction system</keyword>
<dbReference type="RefSeq" id="WP_091568959.1">
    <property type="nucleotide sequence ID" value="NZ_FLRH01000003.1"/>
</dbReference>
<keyword evidence="4" id="KW-0949">S-adenosyl-L-methionine</keyword>
<dbReference type="PRINTS" id="PR00507">
    <property type="entry name" value="N12N6MTFRASE"/>
</dbReference>
<comment type="catalytic activity">
    <reaction evidence="6">
        <text>a 2'-deoxyadenosine in DNA + S-adenosyl-L-methionine = an N(6)-methyl-2'-deoxyadenosine in DNA + S-adenosyl-L-homocysteine + H(+)</text>
        <dbReference type="Rhea" id="RHEA:15197"/>
        <dbReference type="Rhea" id="RHEA-COMP:12418"/>
        <dbReference type="Rhea" id="RHEA-COMP:12419"/>
        <dbReference type="ChEBI" id="CHEBI:15378"/>
        <dbReference type="ChEBI" id="CHEBI:57856"/>
        <dbReference type="ChEBI" id="CHEBI:59789"/>
        <dbReference type="ChEBI" id="CHEBI:90615"/>
        <dbReference type="ChEBI" id="CHEBI:90616"/>
        <dbReference type="EC" id="2.1.1.72"/>
    </reaction>
</comment>
<sequence>MSKEEIVKKGYLTPNGLRGKRFGDFELLELGSTTVSTLAQLGLDFTPAANISFPTKRYKPPKRPSTCRPDAVYLQRVDSRLVPIAVAEWKDRSKLRSEEEAQEAAEQAIVAALAMGVGIAITTDGSRFRYLDAATSATSGEVVEFDEVRDLSPAVLADLHRGESGLVRDPKSLAETVWQTIWHATKAEPKDCLLTFVEIFMLKFLSDNLPLSVLPADFRFEALLLDPEDFKQQKGTSQIEYYVNSIRPRVKQIFADRLIVDDDKVSELFGLATITSHTSIINGFAFLRSSSTVTVSSYNRTFCEILDAFQEFGSLTNIDPEFKLRLYEMFLRRSARQQRLGQFFTPRNIVKSMVKMAQLSSLPDDSVVLDPAAGVGGFLLEPLLFADALPGNIQFVDGKPRQRVKLVGVEVDVDTNILAKANMLLHLSELVRDSSTTPAALNQALANTFILLNGNETLGALEHPPRDSVDVILTNPPYVTQGSSIYRKEIEHVSGLRNGAVLKDYYDNGGLGVESLFLRYISGALRPGGRAFVIVPLGLLNRTAHLMKSRLLAECNIIASIQLPRNAFFNTAQPTYILVLEKRRVMNQSRPPVFCGLARTIGETLDYERVATPEENDLALLADLFVQFLKTSPPKVDRPTLYQDSPIAKLVPSAEFAKDERWDVVRHWTDEEYVALGVRTETVERADFIKFAEDTLMDLLDELRQAREELESLTAGDMTQIRLSNAARFQIRSGVRIRNVDLRENPGEVPVYSVFTRRDTIKGKISRIWLSDRGIRPELFPSVTVMATGASAVGTVFFRESDCVMTDDVVIVQPWSRPAERKWKKQKVADALGVPVDTIVDEEVDDAFEEHAGLTGLSEADAPSQEIDLHYLAVALSQTIAQGGYLYEAKLYTKRVGQLSVDVPVMADGTLDLERQRKIAAAAKRLDAIRSRLEETGRWSKAVRLA</sequence>
<keyword evidence="3" id="KW-0808">Transferase</keyword>
<organism evidence="9 10">
    <name type="scientific">Micromonospora sediminicola</name>
    <dbReference type="NCBI Taxonomy" id="946078"/>
    <lineage>
        <taxon>Bacteria</taxon>
        <taxon>Bacillati</taxon>
        <taxon>Actinomycetota</taxon>
        <taxon>Actinomycetes</taxon>
        <taxon>Micromonosporales</taxon>
        <taxon>Micromonosporaceae</taxon>
        <taxon>Micromonospora</taxon>
    </lineage>
</organism>
<evidence type="ECO:0000256" key="3">
    <source>
        <dbReference type="ARBA" id="ARBA00022679"/>
    </source>
</evidence>
<dbReference type="InterPro" id="IPR029063">
    <property type="entry name" value="SAM-dependent_MTases_sf"/>
</dbReference>
<evidence type="ECO:0000256" key="7">
    <source>
        <dbReference type="SAM" id="Coils"/>
    </source>
</evidence>
<evidence type="ECO:0000259" key="8">
    <source>
        <dbReference type="Pfam" id="PF02384"/>
    </source>
</evidence>
<dbReference type="AlphaFoldDB" id="A0A1A9B4Y2"/>
<dbReference type="InterPro" id="IPR002052">
    <property type="entry name" value="DNA_methylase_N6_adenine_CS"/>
</dbReference>
<keyword evidence="7" id="KW-0175">Coiled coil</keyword>
<dbReference type="Pfam" id="PF02384">
    <property type="entry name" value="N6_Mtase"/>
    <property type="match status" value="1"/>
</dbReference>
<dbReference type="Proteomes" id="UP000199558">
    <property type="component" value="Unassembled WGS sequence"/>
</dbReference>
<dbReference type="EC" id="2.1.1.72" evidence="1"/>
<protein>
    <recommendedName>
        <fullName evidence="1">site-specific DNA-methyltransferase (adenine-specific)</fullName>
        <ecNumber evidence="1">2.1.1.72</ecNumber>
    </recommendedName>
</protein>
<evidence type="ECO:0000256" key="4">
    <source>
        <dbReference type="ARBA" id="ARBA00022691"/>
    </source>
</evidence>
<dbReference type="PANTHER" id="PTHR42933:SF4">
    <property type="entry name" value="TYPE I RESTRICTION ENZYME ECOKI METHYLASE SUBUNIT"/>
    <property type="match status" value="1"/>
</dbReference>
<gene>
    <name evidence="9" type="ORF">GA0070622_0935</name>
</gene>
<keyword evidence="2 9" id="KW-0489">Methyltransferase</keyword>